<reference evidence="1" key="1">
    <citation type="submission" date="2022-09" db="EMBL/GenBank/DDBJ databases">
        <title>Tahibacter sp. nov., isolated from a fresh water.</title>
        <authorList>
            <person name="Baek J.H."/>
            <person name="Lee J.K."/>
            <person name="Kim J.M."/>
            <person name="Jeon C.O."/>
        </authorList>
    </citation>
    <scope>NUCLEOTIDE SEQUENCE</scope>
    <source>
        <strain evidence="1">W38</strain>
    </source>
</reference>
<dbReference type="PANTHER" id="PTHR12435">
    <property type="match status" value="1"/>
</dbReference>
<dbReference type="Gene3D" id="3.60.21.10">
    <property type="match status" value="1"/>
</dbReference>
<dbReference type="InterPro" id="IPR027417">
    <property type="entry name" value="P-loop_NTPase"/>
</dbReference>
<organism evidence="1 2">
    <name type="scientific">Tahibacter amnicola</name>
    <dbReference type="NCBI Taxonomy" id="2976241"/>
    <lineage>
        <taxon>Bacteria</taxon>
        <taxon>Pseudomonadati</taxon>
        <taxon>Pseudomonadota</taxon>
        <taxon>Gammaproteobacteria</taxon>
        <taxon>Lysobacterales</taxon>
        <taxon>Rhodanobacteraceae</taxon>
        <taxon>Tahibacter</taxon>
    </lineage>
</organism>
<evidence type="ECO:0000313" key="2">
    <source>
        <dbReference type="Proteomes" id="UP001064632"/>
    </source>
</evidence>
<dbReference type="Proteomes" id="UP001064632">
    <property type="component" value="Chromosome"/>
</dbReference>
<protein>
    <submittedName>
        <fullName evidence="1">AAA family ATPase</fullName>
    </submittedName>
</protein>
<dbReference type="Pfam" id="PF13671">
    <property type="entry name" value="AAA_33"/>
    <property type="match status" value="1"/>
</dbReference>
<sequence length="260" mass="28551">MNVKIPQLSLVALVGASGSGKSSFARRHFAPTEVLSSDVCRGWVCDDENDQSASADAFEVLYTIARKRLAAGRLTVVDATHVRAEDRKQLVALAREYHVLPVALVFDLPESVCHERNAARPGRQFGSHVVRQQTQAMHRGLRGLAKEGFRHVHIFKSVADVDAATITREKLWNDRRDDTGPFDIIGDVHGCYAELCTLLEKLGYCIEGTRQAPEVTPPRVAARFSSGTWSIAAPIRPACCAWSCTWLAPARRCACPAITT</sequence>
<proteinExistence type="predicted"/>
<dbReference type="SUPFAM" id="SSF52540">
    <property type="entry name" value="P-loop containing nucleoside triphosphate hydrolases"/>
    <property type="match status" value="1"/>
</dbReference>
<dbReference type="InterPro" id="IPR029052">
    <property type="entry name" value="Metallo-depent_PP-like"/>
</dbReference>
<dbReference type="RefSeq" id="WP_261695089.1">
    <property type="nucleotide sequence ID" value="NZ_CP104694.1"/>
</dbReference>
<evidence type="ECO:0000313" key="1">
    <source>
        <dbReference type="EMBL" id="UXI68127.1"/>
    </source>
</evidence>
<dbReference type="EMBL" id="CP104694">
    <property type="protein sequence ID" value="UXI68127.1"/>
    <property type="molecule type" value="Genomic_DNA"/>
</dbReference>
<keyword evidence="2" id="KW-1185">Reference proteome</keyword>
<accession>A0ABY6BK10</accession>
<name>A0ABY6BK10_9GAMM</name>
<dbReference type="SUPFAM" id="SSF56300">
    <property type="entry name" value="Metallo-dependent phosphatases"/>
    <property type="match status" value="1"/>
</dbReference>
<gene>
    <name evidence="1" type="ORF">N4264_00295</name>
</gene>
<dbReference type="Gene3D" id="3.40.50.300">
    <property type="entry name" value="P-loop containing nucleotide triphosphate hydrolases"/>
    <property type="match status" value="1"/>
</dbReference>